<reference evidence="3" key="1">
    <citation type="submission" date="2025-08" db="UniProtKB">
        <authorList>
            <consortium name="Ensembl"/>
        </authorList>
    </citation>
    <scope>IDENTIFICATION</scope>
</reference>
<name>A0A8D2KU09_VARKO</name>
<dbReference type="InterPro" id="IPR013106">
    <property type="entry name" value="Ig_V-set"/>
</dbReference>
<dbReference type="InterPro" id="IPR007110">
    <property type="entry name" value="Ig-like_dom"/>
</dbReference>
<evidence type="ECO:0000256" key="1">
    <source>
        <dbReference type="SAM" id="MobiDB-lite"/>
    </source>
</evidence>
<dbReference type="Proteomes" id="UP000694545">
    <property type="component" value="Unplaced"/>
</dbReference>
<dbReference type="SMART" id="SM00409">
    <property type="entry name" value="IG"/>
    <property type="match status" value="1"/>
</dbReference>
<keyword evidence="4" id="KW-1185">Reference proteome</keyword>
<feature type="domain" description="Ig-like" evidence="2">
    <location>
        <begin position="23"/>
        <end position="115"/>
    </location>
</feature>
<organism evidence="3 4">
    <name type="scientific">Varanus komodoensis</name>
    <name type="common">Komodo dragon</name>
    <dbReference type="NCBI Taxonomy" id="61221"/>
    <lineage>
        <taxon>Eukaryota</taxon>
        <taxon>Metazoa</taxon>
        <taxon>Chordata</taxon>
        <taxon>Craniata</taxon>
        <taxon>Vertebrata</taxon>
        <taxon>Euteleostomi</taxon>
        <taxon>Lepidosauria</taxon>
        <taxon>Squamata</taxon>
        <taxon>Bifurcata</taxon>
        <taxon>Unidentata</taxon>
        <taxon>Episquamata</taxon>
        <taxon>Toxicofera</taxon>
        <taxon>Anguimorpha</taxon>
        <taxon>Paleoanguimorpha</taxon>
        <taxon>Varanoidea</taxon>
        <taxon>Varanidae</taxon>
        <taxon>Varanus</taxon>
    </lineage>
</organism>
<dbReference type="Pfam" id="PF07686">
    <property type="entry name" value="V-set"/>
    <property type="match status" value="1"/>
</dbReference>
<dbReference type="AlphaFoldDB" id="A0A8D2KU09"/>
<dbReference type="Ensembl" id="ENSVKKT00000007302.1">
    <property type="protein sequence ID" value="ENSVKKP00000007116.1"/>
    <property type="gene ID" value="ENSVKKG00000005138.1"/>
</dbReference>
<dbReference type="Gene3D" id="2.60.40.10">
    <property type="entry name" value="Immunoglobulins"/>
    <property type="match status" value="1"/>
</dbReference>
<dbReference type="InterPro" id="IPR003599">
    <property type="entry name" value="Ig_sub"/>
</dbReference>
<dbReference type="SUPFAM" id="SSF48726">
    <property type="entry name" value="Immunoglobulin"/>
    <property type="match status" value="1"/>
</dbReference>
<feature type="region of interest" description="Disordered" evidence="1">
    <location>
        <begin position="66"/>
        <end position="86"/>
    </location>
</feature>
<sequence>MACIMVPLGDNHVFYDLLAGSESQLVLTQAPSLSKPLGGTVTLSCRYSRGAIPDGRWTWWAQQTPGGKPRTVMHTTNTRPSDVPARFSSSQYGNVMSLTITGVQPEDEATYYCSLWTGSEGHSSSFGWQRETKTSFPFLALSVTQEKLNLSAFIPDPSPRGRIQHCLLHLFLATTYNRIPPEQPGRGGKNSRCWWGSGSACQRVTLEAGRCCCCPLPVPVFVTCYCEAPPNFLLHEVRKKRGRVCWRRAQRHVQCREGR</sequence>
<evidence type="ECO:0000259" key="2">
    <source>
        <dbReference type="PROSITE" id="PS50835"/>
    </source>
</evidence>
<proteinExistence type="predicted"/>
<dbReference type="PANTHER" id="PTHR23267">
    <property type="entry name" value="IMMUNOGLOBULIN LIGHT CHAIN"/>
    <property type="match status" value="1"/>
</dbReference>
<protein>
    <recommendedName>
        <fullName evidence="2">Ig-like domain-containing protein</fullName>
    </recommendedName>
</protein>
<accession>A0A8D2KU09</accession>
<evidence type="ECO:0000313" key="4">
    <source>
        <dbReference type="Proteomes" id="UP000694545"/>
    </source>
</evidence>
<evidence type="ECO:0000313" key="3">
    <source>
        <dbReference type="Ensembl" id="ENSVKKP00000007116.1"/>
    </source>
</evidence>
<reference evidence="3" key="2">
    <citation type="submission" date="2025-09" db="UniProtKB">
        <authorList>
            <consortium name="Ensembl"/>
        </authorList>
    </citation>
    <scope>IDENTIFICATION</scope>
</reference>
<dbReference type="InterPro" id="IPR013783">
    <property type="entry name" value="Ig-like_fold"/>
</dbReference>
<dbReference type="InterPro" id="IPR036179">
    <property type="entry name" value="Ig-like_dom_sf"/>
</dbReference>
<dbReference type="InterPro" id="IPR050150">
    <property type="entry name" value="IgV_Light_Chain"/>
</dbReference>
<dbReference type="SMART" id="SM00406">
    <property type="entry name" value="IGv"/>
    <property type="match status" value="1"/>
</dbReference>
<dbReference type="PROSITE" id="PS50835">
    <property type="entry name" value="IG_LIKE"/>
    <property type="match status" value="1"/>
</dbReference>